<dbReference type="NCBIfam" id="NF046037">
    <property type="entry name" value="carphisopro"/>
    <property type="match status" value="1"/>
</dbReference>
<dbReference type="InterPro" id="IPR010982">
    <property type="entry name" value="Lambda_DNA-bd_dom_sf"/>
</dbReference>
<dbReference type="EMBL" id="CP032342">
    <property type="protein sequence ID" value="QCO12881.1"/>
    <property type="molecule type" value="Genomic_DNA"/>
</dbReference>
<keyword evidence="1" id="KW-0614">Plasmid</keyword>
<dbReference type="AlphaFoldDB" id="A0A4D8QTM6"/>
<dbReference type="Gene3D" id="1.10.260.40">
    <property type="entry name" value="lambda repressor-like DNA-binding domains"/>
    <property type="match status" value="1"/>
</dbReference>
<evidence type="ECO:0000313" key="1">
    <source>
        <dbReference type="EMBL" id="QCO12881.1"/>
    </source>
</evidence>
<dbReference type="GO" id="GO:0003677">
    <property type="term" value="F:DNA binding"/>
    <property type="evidence" value="ECO:0007669"/>
    <property type="project" value="InterPro"/>
</dbReference>
<gene>
    <name evidence="1" type="ORF">D3868_28140</name>
</gene>
<protein>
    <recommendedName>
        <fullName evidence="3">YdaS antitoxin of YdaST toxin-antitoxin system</fullName>
    </recommendedName>
</protein>
<geneLocation type="plasmid" evidence="1 2">
    <name>p3</name>
</geneLocation>
<accession>A0A4D8QTM6</accession>
<evidence type="ECO:0008006" key="3">
    <source>
        <dbReference type="Google" id="ProtNLM"/>
    </source>
</evidence>
<dbReference type="RefSeq" id="WP_137165273.1">
    <property type="nucleotide sequence ID" value="NZ_CP032342.1"/>
</dbReference>
<organism evidence="1 2">
    <name type="scientific">Azospirillum brasilense</name>
    <dbReference type="NCBI Taxonomy" id="192"/>
    <lineage>
        <taxon>Bacteria</taxon>
        <taxon>Pseudomonadati</taxon>
        <taxon>Pseudomonadota</taxon>
        <taxon>Alphaproteobacteria</taxon>
        <taxon>Rhodospirillales</taxon>
        <taxon>Azospirillaceae</taxon>
        <taxon>Azospirillum</taxon>
    </lineage>
</organism>
<reference evidence="1 2" key="1">
    <citation type="submission" date="2018-09" db="EMBL/GenBank/DDBJ databases">
        <title>Whole genome based analysis of evolution and adaptive divergence in Indian and Brazilian strains of Azospirillum brasilense.</title>
        <authorList>
            <person name="Singh C."/>
            <person name="Tripathi A.K."/>
        </authorList>
    </citation>
    <scope>NUCLEOTIDE SEQUENCE [LARGE SCALE GENOMIC DNA]</scope>
    <source>
        <strain evidence="1 2">MTCC4038</strain>
        <plasmid evidence="1 2">p3</plasmid>
    </source>
</reference>
<dbReference type="InterPro" id="IPR059216">
    <property type="entry name" value="LeuA_carph_isopro_dom"/>
</dbReference>
<sequence>MTQAEHIISRFGTISALARKLGHKHPTTVQGWKERGWVPADQQPLVLKVGADLEPPLTPQDFFEGAREQAAGNGLRRSASNEARA</sequence>
<proteinExistence type="predicted"/>
<dbReference type="Proteomes" id="UP000298774">
    <property type="component" value="Plasmid p3"/>
</dbReference>
<name>A0A4D8QTM6_AZOBR</name>
<dbReference type="GeneID" id="99614041"/>
<evidence type="ECO:0000313" key="2">
    <source>
        <dbReference type="Proteomes" id="UP000298774"/>
    </source>
</evidence>